<dbReference type="Pfam" id="PF01757">
    <property type="entry name" value="Acyl_transf_3"/>
    <property type="match status" value="1"/>
</dbReference>
<proteinExistence type="predicted"/>
<dbReference type="SMART" id="SM00703">
    <property type="entry name" value="NRF"/>
    <property type="match status" value="1"/>
</dbReference>
<keyword evidence="1" id="KW-0472">Membrane</keyword>
<evidence type="ECO:0000259" key="2">
    <source>
        <dbReference type="SMART" id="SM00703"/>
    </source>
</evidence>
<dbReference type="InterPro" id="IPR052728">
    <property type="entry name" value="O2_lipid_transport_reg"/>
</dbReference>
<keyword evidence="4" id="KW-1185">Reference proteome</keyword>
<feature type="transmembrane region" description="Helical" evidence="1">
    <location>
        <begin position="488"/>
        <end position="508"/>
    </location>
</feature>
<feature type="transmembrane region" description="Helical" evidence="1">
    <location>
        <begin position="202"/>
        <end position="223"/>
    </location>
</feature>
<feature type="transmembrane region" description="Helical" evidence="1">
    <location>
        <begin position="546"/>
        <end position="569"/>
    </location>
</feature>
<dbReference type="InterPro" id="IPR002656">
    <property type="entry name" value="Acyl_transf_3_dom"/>
</dbReference>
<sequence>MQLTHILSICTTLSAYVSVHTQELRSAYAIASKADILNSTCGKELKDFRDAVDQRIPWSLKVLDSSGGFKPGFLYGNNYWLGSRSQCLDTMNKAPLQISQHKILNNTHYRDPRKEFPPFQINYFVAYLRHNSTIQYGVNMFDENVITLGLCLPASCTINNLSFILERIFRDRVTFDDLYSVDFQLIEVKKLNDDNKRLPNNLLRFICAGLGFSFLITSIGTLYDICIYQKRNLLNVSAAYRKNKIGKILICFSAYTNTRKIFRTKLDATTIPVIHSLKVLSMCSIIMFHNVYYTFNSLDKVRLWRFLESYKYIGDIGFIAVDIFFLLSGCLVTYMYLVGIRRGEKLIGFFVHVIKRFIRLTPAYMTVLGIAQLSSAWFDKTSIFYLYERSHETCAKYWWRNLLYIHNFFGIDAMCMSWSWYLSNDMQFYVIAMAVLTLSTIYFYTAVTILSALLIGSIILNGYISHVYEYVATFDEQQKLADIVYIRWNIWMSINPFIIGIFTGYILTKLKNNFVLKNKHIILCWFLGIICGVFVILLSYNQYISVLAIYVALNRTLWAICIACVVIACSIKHQGTVNQLLAFNGWIFPLSRLTYCAYLINPVIMQGIQLSSETSIHFEFLSCIIRTLGSITITYFCSYVLSLMFEMPYILLIRMFIEYRKNL</sequence>
<dbReference type="PANTHER" id="PTHR11161:SF72">
    <property type="entry name" value="FI21449P1"/>
    <property type="match status" value="1"/>
</dbReference>
<organism evidence="3 4">
    <name type="scientific">Temnothorax longispinosus</name>
    <dbReference type="NCBI Taxonomy" id="300112"/>
    <lineage>
        <taxon>Eukaryota</taxon>
        <taxon>Metazoa</taxon>
        <taxon>Ecdysozoa</taxon>
        <taxon>Arthropoda</taxon>
        <taxon>Hexapoda</taxon>
        <taxon>Insecta</taxon>
        <taxon>Pterygota</taxon>
        <taxon>Neoptera</taxon>
        <taxon>Endopterygota</taxon>
        <taxon>Hymenoptera</taxon>
        <taxon>Apocrita</taxon>
        <taxon>Aculeata</taxon>
        <taxon>Formicoidea</taxon>
        <taxon>Formicidae</taxon>
        <taxon>Myrmicinae</taxon>
        <taxon>Temnothorax</taxon>
    </lineage>
</organism>
<feature type="transmembrane region" description="Helical" evidence="1">
    <location>
        <begin position="624"/>
        <end position="645"/>
    </location>
</feature>
<feature type="transmembrane region" description="Helical" evidence="1">
    <location>
        <begin position="312"/>
        <end position="337"/>
    </location>
</feature>
<feature type="transmembrane region" description="Helical" evidence="1">
    <location>
        <begin position="269"/>
        <end position="292"/>
    </location>
</feature>
<dbReference type="PANTHER" id="PTHR11161">
    <property type="entry name" value="O-ACYLTRANSFERASE"/>
    <property type="match status" value="1"/>
</dbReference>
<evidence type="ECO:0000256" key="1">
    <source>
        <dbReference type="SAM" id="Phobius"/>
    </source>
</evidence>
<dbReference type="InterPro" id="IPR006621">
    <property type="entry name" value="Nose-resist-to-fluoxetine_N"/>
</dbReference>
<reference evidence="3 4" key="1">
    <citation type="journal article" date="2019" name="Philos. Trans. R. Soc. Lond., B, Biol. Sci.">
        <title>Ant behaviour and brain gene expression of defending hosts depend on the ecological success of the intruding social parasite.</title>
        <authorList>
            <person name="Kaur R."/>
            <person name="Stoldt M."/>
            <person name="Jongepier E."/>
            <person name="Feldmeyer B."/>
            <person name="Menzel F."/>
            <person name="Bornberg-Bauer E."/>
            <person name="Foitzik S."/>
        </authorList>
    </citation>
    <scope>NUCLEOTIDE SEQUENCE [LARGE SCALE GENOMIC DNA]</scope>
    <source>
        <tissue evidence="3">Whole body</tissue>
    </source>
</reference>
<feature type="domain" description="Nose resistant-to-fluoxetine protein N-terminal" evidence="2">
    <location>
        <begin position="38"/>
        <end position="181"/>
    </location>
</feature>
<dbReference type="AlphaFoldDB" id="A0A4V3SB52"/>
<name>A0A4V3SB52_9HYME</name>
<keyword evidence="1" id="KW-1133">Transmembrane helix</keyword>
<evidence type="ECO:0000313" key="3">
    <source>
        <dbReference type="EMBL" id="TGZ51564.1"/>
    </source>
</evidence>
<dbReference type="Pfam" id="PF20146">
    <property type="entry name" value="NRF"/>
    <property type="match status" value="1"/>
</dbReference>
<comment type="caution">
    <text evidence="3">The sequence shown here is derived from an EMBL/GenBank/DDBJ whole genome shotgun (WGS) entry which is preliminary data.</text>
</comment>
<feature type="transmembrane region" description="Helical" evidence="1">
    <location>
        <begin position="520"/>
        <end position="540"/>
    </location>
</feature>
<accession>A0A4V3SB52</accession>
<feature type="transmembrane region" description="Helical" evidence="1">
    <location>
        <begin position="428"/>
        <end position="460"/>
    </location>
</feature>
<evidence type="ECO:0000313" key="4">
    <source>
        <dbReference type="Proteomes" id="UP000310200"/>
    </source>
</evidence>
<dbReference type="GO" id="GO:0016747">
    <property type="term" value="F:acyltransferase activity, transferring groups other than amino-acyl groups"/>
    <property type="evidence" value="ECO:0007669"/>
    <property type="project" value="InterPro"/>
</dbReference>
<gene>
    <name evidence="3" type="ORF">DBV15_12056</name>
</gene>
<dbReference type="Proteomes" id="UP000310200">
    <property type="component" value="Unassembled WGS sequence"/>
</dbReference>
<feature type="transmembrane region" description="Helical" evidence="1">
    <location>
        <begin position="398"/>
        <end position="421"/>
    </location>
</feature>
<dbReference type="EMBL" id="QBLH01001593">
    <property type="protein sequence ID" value="TGZ51564.1"/>
    <property type="molecule type" value="Genomic_DNA"/>
</dbReference>
<protein>
    <submittedName>
        <fullName evidence="3">Nose resistant to fluoxetine protein 6</fullName>
    </submittedName>
</protein>
<keyword evidence="1" id="KW-0812">Transmembrane</keyword>